<dbReference type="GO" id="GO:0005615">
    <property type="term" value="C:extracellular space"/>
    <property type="evidence" value="ECO:0007669"/>
    <property type="project" value="TreeGrafter"/>
</dbReference>
<dbReference type="SUPFAM" id="SSF57055">
    <property type="entry name" value="Agouti-related protein"/>
    <property type="match status" value="1"/>
</dbReference>
<dbReference type="GO" id="GO:0009755">
    <property type="term" value="P:hormone-mediated signaling pathway"/>
    <property type="evidence" value="ECO:0007669"/>
    <property type="project" value="InterPro"/>
</dbReference>
<feature type="disulfide bond" evidence="6">
    <location>
        <begin position="117"/>
        <end position="124"/>
    </location>
</feature>
<dbReference type="PROSITE" id="PS51150">
    <property type="entry name" value="AGOUTI_2"/>
    <property type="match status" value="1"/>
</dbReference>
<evidence type="ECO:0000256" key="1">
    <source>
        <dbReference type="ARBA" id="ARBA00004613"/>
    </source>
</evidence>
<evidence type="ECO:0000256" key="4">
    <source>
        <dbReference type="ARBA" id="ARBA00022854"/>
    </source>
</evidence>
<name>A0AAW1EZJ4_ZOAVI</name>
<evidence type="ECO:0000256" key="2">
    <source>
        <dbReference type="ARBA" id="ARBA00022525"/>
    </source>
</evidence>
<dbReference type="GO" id="GO:0008343">
    <property type="term" value="P:adult feeding behavior"/>
    <property type="evidence" value="ECO:0007669"/>
    <property type="project" value="TreeGrafter"/>
</dbReference>
<dbReference type="AlphaFoldDB" id="A0AAW1EZJ4"/>
<keyword evidence="5 6" id="KW-1015">Disulfide bond</keyword>
<evidence type="ECO:0000256" key="7">
    <source>
        <dbReference type="SAM" id="MobiDB-lite"/>
    </source>
</evidence>
<dbReference type="SMART" id="SM00792">
    <property type="entry name" value="Agouti"/>
    <property type="match status" value="1"/>
</dbReference>
<dbReference type="PANTHER" id="PTHR16551">
    <property type="entry name" value="AGOUTI RELATED"/>
    <property type="match status" value="1"/>
</dbReference>
<evidence type="ECO:0000256" key="8">
    <source>
        <dbReference type="SAM" id="SignalP"/>
    </source>
</evidence>
<keyword evidence="4" id="KW-0960">Knottin</keyword>
<comment type="caution">
    <text evidence="6">Lacks conserved residue(s) required for the propagation of feature annotation.</text>
</comment>
<sequence length="155" mass="16929">MKLAVVCFCFCILHLTVVSAGQHGRKSGRKSKAPQKPQPLGTGSSIKGRQRPLFARRGQYERQRIHTSKSNVVPVPPNGVPRPSKVAPKPVKPQCSQITQSCVPQFGCCDSKATCHCRFFNAICFCRRSSGQNLDAKLTQTHSTDSITHAATIVL</sequence>
<keyword evidence="2" id="KW-0964">Secreted</keyword>
<dbReference type="InterPro" id="IPR027300">
    <property type="entry name" value="Agouti_dom"/>
</dbReference>
<evidence type="ECO:0000259" key="9">
    <source>
        <dbReference type="PROSITE" id="PS51150"/>
    </source>
</evidence>
<feature type="signal peptide" evidence="8">
    <location>
        <begin position="1"/>
        <end position="20"/>
    </location>
</feature>
<dbReference type="InterPro" id="IPR007733">
    <property type="entry name" value="Agouti"/>
</dbReference>
<dbReference type="GO" id="GO:0007218">
    <property type="term" value="P:neuropeptide signaling pathway"/>
    <property type="evidence" value="ECO:0007669"/>
    <property type="project" value="TreeGrafter"/>
</dbReference>
<feature type="compositionally biased region" description="Basic residues" evidence="7">
    <location>
        <begin position="23"/>
        <end position="33"/>
    </location>
</feature>
<evidence type="ECO:0000313" key="11">
    <source>
        <dbReference type="Proteomes" id="UP001488805"/>
    </source>
</evidence>
<protein>
    <recommendedName>
        <fullName evidence="9">Agouti domain-containing protein</fullName>
    </recommendedName>
</protein>
<dbReference type="GO" id="GO:0070996">
    <property type="term" value="F:type 1 melanocortin receptor binding"/>
    <property type="evidence" value="ECO:0007669"/>
    <property type="project" value="TreeGrafter"/>
</dbReference>
<accession>A0AAW1EZJ4</accession>
<evidence type="ECO:0000313" key="10">
    <source>
        <dbReference type="EMBL" id="KAK9528005.1"/>
    </source>
</evidence>
<dbReference type="PANTHER" id="PTHR16551:SF5">
    <property type="entry name" value="AGOUTI-RELATED PEPTIDE 2"/>
    <property type="match status" value="1"/>
</dbReference>
<keyword evidence="3 8" id="KW-0732">Signal</keyword>
<gene>
    <name evidence="10" type="ORF">VZT92_014509</name>
</gene>
<proteinExistence type="predicted"/>
<comment type="subcellular location">
    <subcellularLocation>
        <location evidence="1">Secreted</location>
    </subcellularLocation>
</comment>
<evidence type="ECO:0000256" key="6">
    <source>
        <dbReference type="PROSITE-ProRule" id="PRU00494"/>
    </source>
</evidence>
<dbReference type="InterPro" id="IPR036836">
    <property type="entry name" value="Agouti_dom_sf"/>
</dbReference>
<dbReference type="EMBL" id="JBCEZU010000112">
    <property type="protein sequence ID" value="KAK9528005.1"/>
    <property type="molecule type" value="Genomic_DNA"/>
</dbReference>
<dbReference type="Proteomes" id="UP001488805">
    <property type="component" value="Unassembled WGS sequence"/>
</dbReference>
<evidence type="ECO:0000256" key="3">
    <source>
        <dbReference type="ARBA" id="ARBA00022729"/>
    </source>
</evidence>
<reference evidence="10 11" key="1">
    <citation type="journal article" date="2024" name="Genome Biol. Evol.">
        <title>Chromosome-level genome assembly of the viviparous eelpout Zoarces viviparus.</title>
        <authorList>
            <person name="Fuhrmann N."/>
            <person name="Brasseur M.V."/>
            <person name="Bakowski C.E."/>
            <person name="Podsiadlowski L."/>
            <person name="Prost S."/>
            <person name="Krehenwinkel H."/>
            <person name="Mayer C."/>
        </authorList>
    </citation>
    <scope>NUCLEOTIDE SEQUENCE [LARGE SCALE GENOMIC DNA]</scope>
    <source>
        <strain evidence="10">NO-MEL_2022_Ind0_liver</strain>
    </source>
</reference>
<feature type="domain" description="Agouti" evidence="9">
    <location>
        <begin position="95"/>
        <end position="133"/>
    </location>
</feature>
<dbReference type="GO" id="GO:2000253">
    <property type="term" value="P:positive regulation of feeding behavior"/>
    <property type="evidence" value="ECO:0007669"/>
    <property type="project" value="TreeGrafter"/>
</dbReference>
<comment type="caution">
    <text evidence="10">The sequence shown here is derived from an EMBL/GenBank/DDBJ whole genome shotgun (WGS) entry which is preliminary data.</text>
</comment>
<dbReference type="Pfam" id="PF05039">
    <property type="entry name" value="Agouti"/>
    <property type="match status" value="1"/>
</dbReference>
<dbReference type="Gene3D" id="4.10.760.10">
    <property type="entry name" value="Agouti domain"/>
    <property type="match status" value="1"/>
</dbReference>
<organism evidence="10 11">
    <name type="scientific">Zoarces viviparus</name>
    <name type="common">Viviparous eelpout</name>
    <name type="synonym">Blennius viviparus</name>
    <dbReference type="NCBI Taxonomy" id="48416"/>
    <lineage>
        <taxon>Eukaryota</taxon>
        <taxon>Metazoa</taxon>
        <taxon>Chordata</taxon>
        <taxon>Craniata</taxon>
        <taxon>Vertebrata</taxon>
        <taxon>Euteleostomi</taxon>
        <taxon>Actinopterygii</taxon>
        <taxon>Neopterygii</taxon>
        <taxon>Teleostei</taxon>
        <taxon>Neoteleostei</taxon>
        <taxon>Acanthomorphata</taxon>
        <taxon>Eupercaria</taxon>
        <taxon>Perciformes</taxon>
        <taxon>Cottioidei</taxon>
        <taxon>Zoarcales</taxon>
        <taxon>Zoarcidae</taxon>
        <taxon>Zoarcinae</taxon>
        <taxon>Zoarces</taxon>
    </lineage>
</organism>
<feature type="disulfide bond" evidence="6">
    <location>
        <begin position="108"/>
        <end position="126"/>
    </location>
</feature>
<feature type="region of interest" description="Disordered" evidence="7">
    <location>
        <begin position="22"/>
        <end position="90"/>
    </location>
</feature>
<evidence type="ECO:0000256" key="5">
    <source>
        <dbReference type="ARBA" id="ARBA00023157"/>
    </source>
</evidence>
<feature type="chain" id="PRO_5043900948" description="Agouti domain-containing protein" evidence="8">
    <location>
        <begin position="21"/>
        <end position="155"/>
    </location>
</feature>
<dbReference type="GO" id="GO:0005184">
    <property type="term" value="F:neuropeptide hormone activity"/>
    <property type="evidence" value="ECO:0007669"/>
    <property type="project" value="TreeGrafter"/>
</dbReference>
<keyword evidence="11" id="KW-1185">Reference proteome</keyword>